<dbReference type="EMBL" id="BK015009">
    <property type="protein sequence ID" value="DAD86880.1"/>
    <property type="molecule type" value="Genomic_DNA"/>
</dbReference>
<accession>A0A8S5MXF3</accession>
<reference evidence="1" key="1">
    <citation type="journal article" date="2021" name="Proc. Natl. Acad. Sci. U.S.A.">
        <title>A Catalog of Tens of Thousands of Viruses from Human Metagenomes Reveals Hidden Associations with Chronic Diseases.</title>
        <authorList>
            <person name="Tisza M.J."/>
            <person name="Buck C.B."/>
        </authorList>
    </citation>
    <scope>NUCLEOTIDE SEQUENCE</scope>
    <source>
        <strain evidence="1">Ctio73</strain>
    </source>
</reference>
<name>A0A8S5MXF3_9CAUD</name>
<evidence type="ECO:0000313" key="1">
    <source>
        <dbReference type="EMBL" id="DAD86880.1"/>
    </source>
</evidence>
<protein>
    <submittedName>
        <fullName evidence="1">Uncharacterized protein</fullName>
    </submittedName>
</protein>
<organism evidence="1">
    <name type="scientific">Siphoviridae sp. ctio73</name>
    <dbReference type="NCBI Taxonomy" id="2826435"/>
    <lineage>
        <taxon>Viruses</taxon>
        <taxon>Duplodnaviria</taxon>
        <taxon>Heunggongvirae</taxon>
        <taxon>Uroviricota</taxon>
        <taxon>Caudoviricetes</taxon>
    </lineage>
</organism>
<sequence length="84" mass="9167">MSKIDRREIALTIAGELRDITPPPRISDHTGVTAIECSPGKIEVTDNGVFVKTRRGVSTGWTHRESDGPQHSAVRCSILLRSVS</sequence>
<proteinExistence type="predicted"/>